<evidence type="ECO:0008006" key="4">
    <source>
        <dbReference type="Google" id="ProtNLM"/>
    </source>
</evidence>
<gene>
    <name evidence="2" type="ORF">P3X46_023931</name>
</gene>
<protein>
    <recommendedName>
        <fullName evidence="4">Transmembrane protein</fullName>
    </recommendedName>
</protein>
<dbReference type="PANTHER" id="PTHR37716:SF1">
    <property type="entry name" value="OS07G0568900 PROTEIN"/>
    <property type="match status" value="1"/>
</dbReference>
<keyword evidence="1" id="KW-0812">Transmembrane</keyword>
<keyword evidence="1" id="KW-1133">Transmembrane helix</keyword>
<organism evidence="2 3">
    <name type="scientific">Hevea brasiliensis</name>
    <name type="common">Para rubber tree</name>
    <name type="synonym">Siphonia brasiliensis</name>
    <dbReference type="NCBI Taxonomy" id="3981"/>
    <lineage>
        <taxon>Eukaryota</taxon>
        <taxon>Viridiplantae</taxon>
        <taxon>Streptophyta</taxon>
        <taxon>Embryophyta</taxon>
        <taxon>Tracheophyta</taxon>
        <taxon>Spermatophyta</taxon>
        <taxon>Magnoliopsida</taxon>
        <taxon>eudicotyledons</taxon>
        <taxon>Gunneridae</taxon>
        <taxon>Pentapetalae</taxon>
        <taxon>rosids</taxon>
        <taxon>fabids</taxon>
        <taxon>Malpighiales</taxon>
        <taxon>Euphorbiaceae</taxon>
        <taxon>Crotonoideae</taxon>
        <taxon>Micrandreae</taxon>
        <taxon>Hevea</taxon>
    </lineage>
</organism>
<reference evidence="2" key="1">
    <citation type="journal article" date="2023" name="Plant Biotechnol. J.">
        <title>Chromosome-level wild Hevea brasiliensis genome provides new tools for genomic-assisted breeding and valuable loci to elevate rubber yield.</title>
        <authorList>
            <person name="Cheng H."/>
            <person name="Song X."/>
            <person name="Hu Y."/>
            <person name="Wu T."/>
            <person name="Yang Q."/>
            <person name="An Z."/>
            <person name="Feng S."/>
            <person name="Deng Z."/>
            <person name="Wu W."/>
            <person name="Zeng X."/>
            <person name="Tu M."/>
            <person name="Wang X."/>
            <person name="Huang H."/>
        </authorList>
    </citation>
    <scope>NUCLEOTIDE SEQUENCE</scope>
    <source>
        <strain evidence="2">MT/VB/25A 57/8</strain>
    </source>
</reference>
<keyword evidence="3" id="KW-1185">Reference proteome</keyword>
<evidence type="ECO:0000313" key="2">
    <source>
        <dbReference type="EMBL" id="KAJ9164341.1"/>
    </source>
</evidence>
<evidence type="ECO:0000256" key="1">
    <source>
        <dbReference type="SAM" id="Phobius"/>
    </source>
</evidence>
<sequence>MLSLYSFSLCNKQPFSLPQLSLISNNKPIPLISLRLLNGYTYFFKKTSTNQSSSSSCIVHAAEKDSQQFEIDPDRAREALQKLDQQLQDLSKKQVNPPKIKASEVKIARDQTTEEEPVPQLSGSFLALLTTALFLFTIFYNILYITVIEPSTDGAEPTPTTDLETKSPELALLQLLPLAPEIFL</sequence>
<accession>A0ABQ9LEH6</accession>
<dbReference type="EMBL" id="JARPOI010000013">
    <property type="protein sequence ID" value="KAJ9164341.1"/>
    <property type="molecule type" value="Genomic_DNA"/>
</dbReference>
<name>A0ABQ9LEH6_HEVBR</name>
<dbReference type="PANTHER" id="PTHR37716">
    <property type="entry name" value="OS07G0568900 PROTEIN"/>
    <property type="match status" value="1"/>
</dbReference>
<proteinExistence type="predicted"/>
<feature type="transmembrane region" description="Helical" evidence="1">
    <location>
        <begin position="125"/>
        <end position="147"/>
    </location>
</feature>
<comment type="caution">
    <text evidence="2">The sequence shown here is derived from an EMBL/GenBank/DDBJ whole genome shotgun (WGS) entry which is preliminary data.</text>
</comment>
<evidence type="ECO:0000313" key="3">
    <source>
        <dbReference type="Proteomes" id="UP001174677"/>
    </source>
</evidence>
<dbReference type="Proteomes" id="UP001174677">
    <property type="component" value="Chromosome 13"/>
</dbReference>
<keyword evidence="1" id="KW-0472">Membrane</keyword>